<keyword evidence="3" id="KW-1185">Reference proteome</keyword>
<evidence type="ECO:0000313" key="3">
    <source>
        <dbReference type="Proteomes" id="UP000596742"/>
    </source>
</evidence>
<name>A0A8B6CNM3_MYTGA</name>
<feature type="signal peptide" evidence="1">
    <location>
        <begin position="1"/>
        <end position="20"/>
    </location>
</feature>
<reference evidence="2" key="1">
    <citation type="submission" date="2018-11" db="EMBL/GenBank/DDBJ databases">
        <authorList>
            <person name="Alioto T."/>
            <person name="Alioto T."/>
        </authorList>
    </citation>
    <scope>NUCLEOTIDE SEQUENCE</scope>
</reference>
<sequence>MKRVLLLFGLLFILMVQTECFPSPEIIRKRREGCKPPLHPDGNGGCTDDDGIFGNGFLGRRRRDLDSKRKTSV</sequence>
<feature type="chain" id="PRO_5032792826" evidence="1">
    <location>
        <begin position="21"/>
        <end position="73"/>
    </location>
</feature>
<organism evidence="2 3">
    <name type="scientific">Mytilus galloprovincialis</name>
    <name type="common">Mediterranean mussel</name>
    <dbReference type="NCBI Taxonomy" id="29158"/>
    <lineage>
        <taxon>Eukaryota</taxon>
        <taxon>Metazoa</taxon>
        <taxon>Spiralia</taxon>
        <taxon>Lophotrochozoa</taxon>
        <taxon>Mollusca</taxon>
        <taxon>Bivalvia</taxon>
        <taxon>Autobranchia</taxon>
        <taxon>Pteriomorphia</taxon>
        <taxon>Mytilida</taxon>
        <taxon>Mytiloidea</taxon>
        <taxon>Mytilidae</taxon>
        <taxon>Mytilinae</taxon>
        <taxon>Mytilus</taxon>
    </lineage>
</organism>
<dbReference type="Proteomes" id="UP000596742">
    <property type="component" value="Unassembled WGS sequence"/>
</dbReference>
<proteinExistence type="predicted"/>
<gene>
    <name evidence="2" type="ORF">MGAL_10B035845</name>
</gene>
<protein>
    <submittedName>
        <fullName evidence="2">Uncharacterized protein</fullName>
    </submittedName>
</protein>
<dbReference type="EMBL" id="UYJE01001983">
    <property type="protein sequence ID" value="VDI06849.1"/>
    <property type="molecule type" value="Genomic_DNA"/>
</dbReference>
<evidence type="ECO:0000256" key="1">
    <source>
        <dbReference type="SAM" id="SignalP"/>
    </source>
</evidence>
<keyword evidence="1" id="KW-0732">Signal</keyword>
<evidence type="ECO:0000313" key="2">
    <source>
        <dbReference type="EMBL" id="VDI06849.1"/>
    </source>
</evidence>
<accession>A0A8B6CNM3</accession>
<dbReference type="AlphaFoldDB" id="A0A8B6CNM3"/>
<comment type="caution">
    <text evidence="2">The sequence shown here is derived from an EMBL/GenBank/DDBJ whole genome shotgun (WGS) entry which is preliminary data.</text>
</comment>